<keyword evidence="2" id="KW-1185">Reference proteome</keyword>
<protein>
    <submittedName>
        <fullName evidence="1">Uncharacterized protein</fullName>
    </submittedName>
</protein>
<dbReference type="RefSeq" id="WP_044224014.1">
    <property type="nucleotide sequence ID" value="NZ_JBKAGJ010000066.1"/>
</dbReference>
<evidence type="ECO:0000313" key="2">
    <source>
        <dbReference type="Proteomes" id="UP000029736"/>
    </source>
</evidence>
<name>A0A098S4W9_9BACT</name>
<dbReference type="EMBL" id="JPOS01000054">
    <property type="protein sequence ID" value="KGE86803.1"/>
    <property type="molecule type" value="Genomic_DNA"/>
</dbReference>
<accession>A0A098S4W9</accession>
<evidence type="ECO:0000313" key="1">
    <source>
        <dbReference type="EMBL" id="KGE86803.1"/>
    </source>
</evidence>
<organism evidence="1 2">
    <name type="scientific">Phaeodactylibacter xiamenensis</name>
    <dbReference type="NCBI Taxonomy" id="1524460"/>
    <lineage>
        <taxon>Bacteria</taxon>
        <taxon>Pseudomonadati</taxon>
        <taxon>Bacteroidota</taxon>
        <taxon>Saprospiria</taxon>
        <taxon>Saprospirales</taxon>
        <taxon>Haliscomenobacteraceae</taxon>
        <taxon>Phaeodactylibacter</taxon>
    </lineage>
</organism>
<dbReference type="AlphaFoldDB" id="A0A098S4W9"/>
<reference evidence="1 2" key="1">
    <citation type="journal article" date="2014" name="Int. J. Syst. Evol. Microbiol.">
        <title>Phaeodactylibacter xiamenensis gen. nov., sp. nov., a member of the family Saprospiraceae isolated from the marine alga Phaeodactylum tricornutum.</title>
        <authorList>
            <person name="Chen Z.Jr."/>
            <person name="Lei X."/>
            <person name="Lai Q."/>
            <person name="Li Y."/>
            <person name="Zhang B."/>
            <person name="Zhang J."/>
            <person name="Zhang H."/>
            <person name="Yang L."/>
            <person name="Zheng W."/>
            <person name="Tian Y."/>
            <person name="Yu Z."/>
            <person name="Xu H.Jr."/>
            <person name="Zheng T."/>
        </authorList>
    </citation>
    <scope>NUCLEOTIDE SEQUENCE [LARGE SCALE GENOMIC DNA]</scope>
    <source>
        <strain evidence="1 2">KD52</strain>
    </source>
</reference>
<proteinExistence type="predicted"/>
<sequence length="204" mass="22936">MTFLPNHSGGLRHQRSGLSLFLIALLIGNCRGEPDPPPEVQEHLQSIALQHFQDMPVSKSLLPIADYDRWVGTRMQVQHDGRGHVFTVPPPPPVDTVLYDSDFPVLARQAQLTRGDIRAFRSQLLSTSQPQQLQPRPGLQQIDPATGPSSAHYCLSVPLFNADYSRALLSVHHCIPGAFRGLHYVLERRDTSWEVVYSRLYVIE</sequence>
<comment type="caution">
    <text evidence="1">The sequence shown here is derived from an EMBL/GenBank/DDBJ whole genome shotgun (WGS) entry which is preliminary data.</text>
</comment>
<dbReference type="STRING" id="1524460.IX84_19170"/>
<gene>
    <name evidence="1" type="ORF">IX84_19170</name>
</gene>
<dbReference type="Proteomes" id="UP000029736">
    <property type="component" value="Unassembled WGS sequence"/>
</dbReference>